<reference evidence="4 5" key="1">
    <citation type="submission" date="2016-10" db="EMBL/GenBank/DDBJ databases">
        <authorList>
            <person name="Cai Z."/>
        </authorList>
    </citation>
    <scope>NUCLEOTIDE SEQUENCE [LARGE SCALE GENOMIC DNA]</scope>
</reference>
<keyword evidence="2" id="KW-0808">Transferase</keyword>
<dbReference type="Gene3D" id="3.90.550.10">
    <property type="entry name" value="Spore Coat Polysaccharide Biosynthesis Protein SpsA, Chain A"/>
    <property type="match status" value="1"/>
</dbReference>
<dbReference type="GO" id="GO:0016020">
    <property type="term" value="C:membrane"/>
    <property type="evidence" value="ECO:0007669"/>
    <property type="project" value="InterPro"/>
</dbReference>
<dbReference type="EMBL" id="FNXT01000490">
    <property type="protein sequence ID" value="SZX64840.1"/>
    <property type="molecule type" value="Genomic_DNA"/>
</dbReference>
<organism evidence="4 5">
    <name type="scientific">Tetradesmus obliquus</name>
    <name type="common">Green alga</name>
    <name type="synonym">Acutodesmus obliquus</name>
    <dbReference type="NCBI Taxonomy" id="3088"/>
    <lineage>
        <taxon>Eukaryota</taxon>
        <taxon>Viridiplantae</taxon>
        <taxon>Chlorophyta</taxon>
        <taxon>core chlorophytes</taxon>
        <taxon>Chlorophyceae</taxon>
        <taxon>CS clade</taxon>
        <taxon>Sphaeropleales</taxon>
        <taxon>Scenedesmaceae</taxon>
        <taxon>Tetradesmus</taxon>
    </lineage>
</organism>
<evidence type="ECO:0000313" key="4">
    <source>
        <dbReference type="EMBL" id="SZX64840.1"/>
    </source>
</evidence>
<dbReference type="InterPro" id="IPR002685">
    <property type="entry name" value="Glyco_trans_15"/>
</dbReference>
<dbReference type="GO" id="GO:0000030">
    <property type="term" value="F:mannosyltransferase activity"/>
    <property type="evidence" value="ECO:0007669"/>
    <property type="project" value="InterPro"/>
</dbReference>
<dbReference type="SUPFAM" id="SSF53448">
    <property type="entry name" value="Nucleotide-diphospho-sugar transferases"/>
    <property type="match status" value="1"/>
</dbReference>
<feature type="region of interest" description="Disordered" evidence="3">
    <location>
        <begin position="67"/>
        <end position="88"/>
    </location>
</feature>
<gene>
    <name evidence="4" type="ORF">BQ4739_LOCUS5327</name>
</gene>
<dbReference type="Pfam" id="PF01793">
    <property type="entry name" value="Glyco_transf_15"/>
    <property type="match status" value="1"/>
</dbReference>
<evidence type="ECO:0000256" key="2">
    <source>
        <dbReference type="ARBA" id="ARBA00022679"/>
    </source>
</evidence>
<evidence type="ECO:0000313" key="5">
    <source>
        <dbReference type="Proteomes" id="UP000256970"/>
    </source>
</evidence>
<protein>
    <submittedName>
        <fullName evidence="4">Uncharacterized protein</fullName>
    </submittedName>
</protein>
<dbReference type="AlphaFoldDB" id="A0A383VIV1"/>
<name>A0A383VIV1_TETOB</name>
<evidence type="ECO:0000256" key="1">
    <source>
        <dbReference type="ARBA" id="ARBA00007677"/>
    </source>
</evidence>
<dbReference type="InterPro" id="IPR029044">
    <property type="entry name" value="Nucleotide-diphossugar_trans"/>
</dbReference>
<proteinExistence type="inferred from homology"/>
<evidence type="ECO:0000256" key="3">
    <source>
        <dbReference type="SAM" id="MobiDB-lite"/>
    </source>
</evidence>
<comment type="similarity">
    <text evidence="1">Belongs to the glycosyltransferase 15 family.</text>
</comment>
<keyword evidence="5" id="KW-1185">Reference proteome</keyword>
<sequence>MQPKVRAWLSHLEQLRGFYKHRWGDAPVHTFTLGMFLPETQMLEFGFKYEHQGMWAKQAYSTSWPHYHTEPAAPASNTSTELAGPNQP</sequence>
<accession>A0A383VIV1</accession>
<dbReference type="Proteomes" id="UP000256970">
    <property type="component" value="Unassembled WGS sequence"/>
</dbReference>